<protein>
    <submittedName>
        <fullName evidence="1">Uncharacterized protein</fullName>
    </submittedName>
</protein>
<dbReference type="InParanoid" id="A0A5N4ASL4"/>
<evidence type="ECO:0000313" key="1">
    <source>
        <dbReference type="EMBL" id="KAB0800306.1"/>
    </source>
</evidence>
<sequence>MFLAIINEAYYHVKLDIAACPKHKRMPWYLKEAFRELFSMAPSEEDDGESPYQAAISEIRDTLNRLGFDDVETELFFSRYNIDPAAQLPSYDPYKLLKEFEAKLRDGKADTRAVESITLEDVIAQQEKMFDLEKVIGLLTTKVDFLLKKLDTLENVRKK</sequence>
<organism evidence="1 2">
    <name type="scientific">Photinus pyralis</name>
    <name type="common">Common eastern firefly</name>
    <name type="synonym">Lampyris pyralis</name>
    <dbReference type="NCBI Taxonomy" id="7054"/>
    <lineage>
        <taxon>Eukaryota</taxon>
        <taxon>Metazoa</taxon>
        <taxon>Ecdysozoa</taxon>
        <taxon>Arthropoda</taxon>
        <taxon>Hexapoda</taxon>
        <taxon>Insecta</taxon>
        <taxon>Pterygota</taxon>
        <taxon>Neoptera</taxon>
        <taxon>Endopterygota</taxon>
        <taxon>Coleoptera</taxon>
        <taxon>Polyphaga</taxon>
        <taxon>Elateriformia</taxon>
        <taxon>Elateroidea</taxon>
        <taxon>Lampyridae</taxon>
        <taxon>Lampyrinae</taxon>
        <taxon>Photinus</taxon>
    </lineage>
</organism>
<keyword evidence="2" id="KW-1185">Reference proteome</keyword>
<dbReference type="Proteomes" id="UP000327044">
    <property type="component" value="Unassembled WGS sequence"/>
</dbReference>
<dbReference type="AlphaFoldDB" id="A0A5N4ASL4"/>
<proteinExistence type="predicted"/>
<name>A0A5N4ASL4_PHOPY</name>
<accession>A0A5N4ASL4</accession>
<comment type="caution">
    <text evidence="1">The sequence shown here is derived from an EMBL/GenBank/DDBJ whole genome shotgun (WGS) entry which is preliminary data.</text>
</comment>
<evidence type="ECO:0000313" key="2">
    <source>
        <dbReference type="Proteomes" id="UP000327044"/>
    </source>
</evidence>
<reference evidence="1 2" key="1">
    <citation type="journal article" date="2018" name="Elife">
        <title>Firefly genomes illuminate parallel origins of bioluminescence in beetles.</title>
        <authorList>
            <person name="Fallon T.R."/>
            <person name="Lower S.E."/>
            <person name="Chang C.H."/>
            <person name="Bessho-Uehara M."/>
            <person name="Martin G.J."/>
            <person name="Bewick A.J."/>
            <person name="Behringer M."/>
            <person name="Debat H.J."/>
            <person name="Wong I."/>
            <person name="Day J.C."/>
            <person name="Suvorov A."/>
            <person name="Silva C.J."/>
            <person name="Stanger-Hall K.F."/>
            <person name="Hall D.W."/>
            <person name="Schmitz R.J."/>
            <person name="Nelson D.R."/>
            <person name="Lewis S.M."/>
            <person name="Shigenobu S."/>
            <person name="Bybee S.M."/>
            <person name="Larracuente A.M."/>
            <person name="Oba Y."/>
            <person name="Weng J.K."/>
        </authorList>
    </citation>
    <scope>NUCLEOTIDE SEQUENCE [LARGE SCALE GENOMIC DNA]</scope>
    <source>
        <strain evidence="1">1611_PpyrPB1</strain>
        <tissue evidence="1">Whole body</tissue>
    </source>
</reference>
<dbReference type="EMBL" id="VVIM01000004">
    <property type="protein sequence ID" value="KAB0800306.1"/>
    <property type="molecule type" value="Genomic_DNA"/>
</dbReference>
<gene>
    <name evidence="1" type="ORF">PPYR_06046</name>
</gene>